<feature type="region of interest" description="Disordered" evidence="2">
    <location>
        <begin position="1"/>
        <end position="24"/>
    </location>
</feature>
<reference evidence="3 4" key="1">
    <citation type="submission" date="2019-11" db="EMBL/GenBank/DDBJ databases">
        <title>Whole-genome sequence of Rhodoplanes serenus DSM 18633, type strain.</title>
        <authorList>
            <person name="Kyndt J.A."/>
            <person name="Meyer T.E."/>
        </authorList>
    </citation>
    <scope>NUCLEOTIDE SEQUENCE [LARGE SCALE GENOMIC DNA]</scope>
    <source>
        <strain evidence="3 4">DSM 18633</strain>
    </source>
</reference>
<evidence type="ECO:0000256" key="2">
    <source>
        <dbReference type="SAM" id="MobiDB-lite"/>
    </source>
</evidence>
<proteinExistence type="predicted"/>
<dbReference type="SUPFAM" id="SSF144284">
    <property type="entry name" value="Sec2 N-terminal region"/>
    <property type="match status" value="1"/>
</dbReference>
<dbReference type="AlphaFoldDB" id="A0A9X4XQA5"/>
<dbReference type="Gene3D" id="1.20.5.1160">
    <property type="entry name" value="Vasodilator-stimulated phosphoprotein"/>
    <property type="match status" value="1"/>
</dbReference>
<evidence type="ECO:0000256" key="1">
    <source>
        <dbReference type="SAM" id="Coils"/>
    </source>
</evidence>
<name>A0A9X4XQA5_9BRAD</name>
<feature type="compositionally biased region" description="Polar residues" evidence="2">
    <location>
        <begin position="1"/>
        <end position="10"/>
    </location>
</feature>
<keyword evidence="1" id="KW-0175">Coiled coil</keyword>
<sequence length="132" mass="14057">MAATTLTTAEIASRLRAMPSPTRLERLTDEIDDAQDEIADAQIEMGRLEAERDSARDEMERLTAECDALAERVKALETELRSTICPAGGWTGQPKDMEPTVANCLAAGECGCSVGAVLAGCSKSDERDASHG</sequence>
<protein>
    <submittedName>
        <fullName evidence="3">Uncharacterized protein</fullName>
    </submittedName>
</protein>
<dbReference type="Proteomes" id="UP000438991">
    <property type="component" value="Unassembled WGS sequence"/>
</dbReference>
<evidence type="ECO:0000313" key="3">
    <source>
        <dbReference type="EMBL" id="MTW19435.1"/>
    </source>
</evidence>
<feature type="coiled-coil region" evidence="1">
    <location>
        <begin position="24"/>
        <end position="79"/>
    </location>
</feature>
<organism evidence="3 4">
    <name type="scientific">Rhodoplanes serenus</name>
    <dbReference type="NCBI Taxonomy" id="200615"/>
    <lineage>
        <taxon>Bacteria</taxon>
        <taxon>Pseudomonadati</taxon>
        <taxon>Pseudomonadota</taxon>
        <taxon>Alphaproteobacteria</taxon>
        <taxon>Hyphomicrobiales</taxon>
        <taxon>Nitrobacteraceae</taxon>
        <taxon>Rhodoplanes</taxon>
    </lineage>
</organism>
<gene>
    <name evidence="3" type="ORF">GJ689_24905</name>
</gene>
<accession>A0A9X4XQA5</accession>
<comment type="caution">
    <text evidence="3">The sequence shown here is derived from an EMBL/GenBank/DDBJ whole genome shotgun (WGS) entry which is preliminary data.</text>
</comment>
<dbReference type="RefSeq" id="WP_155481683.1">
    <property type="nucleotide sequence ID" value="NZ_WNKV01000038.1"/>
</dbReference>
<evidence type="ECO:0000313" key="4">
    <source>
        <dbReference type="Proteomes" id="UP000438991"/>
    </source>
</evidence>
<dbReference type="EMBL" id="WNKV01000038">
    <property type="protein sequence ID" value="MTW19435.1"/>
    <property type="molecule type" value="Genomic_DNA"/>
</dbReference>